<feature type="transmembrane region" description="Helical" evidence="7">
    <location>
        <begin position="341"/>
        <end position="359"/>
    </location>
</feature>
<dbReference type="PANTHER" id="PTHR30250">
    <property type="entry name" value="PST FAMILY PREDICTED COLANIC ACID TRANSPORTER"/>
    <property type="match status" value="1"/>
</dbReference>
<dbReference type="Proteomes" id="UP000197092">
    <property type="component" value="Chromosome 1"/>
</dbReference>
<feature type="transmembrane region" description="Helical" evidence="7">
    <location>
        <begin position="402"/>
        <end position="423"/>
    </location>
</feature>
<evidence type="ECO:0000313" key="8">
    <source>
        <dbReference type="EMBL" id="ASI89220.1"/>
    </source>
</evidence>
<evidence type="ECO:0000256" key="4">
    <source>
        <dbReference type="ARBA" id="ARBA00022692"/>
    </source>
</evidence>
<name>A0AAN1KMA9_9VIBR</name>
<reference evidence="9" key="1">
    <citation type="submission" date="2016-12" db="EMBL/GenBank/DDBJ databases">
        <title>Comparative genomic analysis reveals the diversity, evolution, and environmental adaptation strategies of the genus Vibrio.</title>
        <authorList>
            <person name="Lin H."/>
            <person name="Wang X."/>
            <person name="Zhang X.-H."/>
        </authorList>
    </citation>
    <scope>NUCLEOTIDE SEQUENCE [LARGE SCALE GENOMIC DNA]</scope>
    <source>
        <strain evidence="9">QT6D1</strain>
    </source>
</reference>
<accession>A0AAN1KMA9</accession>
<evidence type="ECO:0000256" key="7">
    <source>
        <dbReference type="SAM" id="Phobius"/>
    </source>
</evidence>
<protein>
    <recommendedName>
        <fullName evidence="10">Colanic acid exporter</fullName>
    </recommendedName>
</protein>
<feature type="transmembrane region" description="Helical" evidence="7">
    <location>
        <begin position="26"/>
        <end position="50"/>
    </location>
</feature>
<sequence length="463" mass="50951">MFVCTAAQLIQLAVLARVLEPEEFGAMAIMMIVIGFSQAFMDMGISNAIIHHQKISHSQLSSLYWLNIAAGVALTAIVSSIAPVVSAYYEQPNLTQPLMLLSLVFFAVSLGNQYKVLFQKNLQFNTIAVVDMTAAVIALGVAVLSALNGMGVYALVLGMLTQSFISSASYLTLGIRQHHRPSFSYKHSELKGFFSFGLYQMGERSINYLSANVDKLIIGKVLGMTSVGFYNMAWQLIIFPLSKINPVVNNVAFPVFASIQKDTEALDRYYSLTIKTITLVTIPLLAFICVYASDVVLFAFGEGWSKTAELVSVLAVVGILKAFANPGGSLLIALGHAKVGFWWNLFWASFIVAGVYLALHIEADIRSVPMSLLALSLTVGWIWHVLIVRYCGITYASILRHFVKLIIVGFSIAFLAQYLIGLFEIELVVLRLLLSGALCLSLYVPYVVFFEKEIISKFRSGNR</sequence>
<dbReference type="PANTHER" id="PTHR30250:SF10">
    <property type="entry name" value="LIPOPOLYSACCHARIDE BIOSYNTHESIS PROTEIN WZXC"/>
    <property type="match status" value="1"/>
</dbReference>
<comment type="subcellular location">
    <subcellularLocation>
        <location evidence="1">Cell membrane</location>
        <topology evidence="1">Multi-pass membrane protein</topology>
    </subcellularLocation>
</comment>
<dbReference type="EMBL" id="CP018308">
    <property type="protein sequence ID" value="ASI89220.1"/>
    <property type="molecule type" value="Genomic_DNA"/>
</dbReference>
<dbReference type="CDD" id="cd13127">
    <property type="entry name" value="MATE_tuaB_like"/>
    <property type="match status" value="1"/>
</dbReference>
<keyword evidence="5 7" id="KW-1133">Transmembrane helix</keyword>
<proteinExistence type="inferred from homology"/>
<dbReference type="GO" id="GO:0005886">
    <property type="term" value="C:plasma membrane"/>
    <property type="evidence" value="ECO:0007669"/>
    <property type="project" value="UniProtKB-SubCell"/>
</dbReference>
<evidence type="ECO:0008006" key="10">
    <source>
        <dbReference type="Google" id="ProtNLM"/>
    </source>
</evidence>
<keyword evidence="6 7" id="KW-0472">Membrane</keyword>
<feature type="transmembrane region" description="Helical" evidence="7">
    <location>
        <begin position="124"/>
        <end position="146"/>
    </location>
</feature>
<evidence type="ECO:0000256" key="6">
    <source>
        <dbReference type="ARBA" id="ARBA00023136"/>
    </source>
</evidence>
<feature type="transmembrane region" description="Helical" evidence="7">
    <location>
        <begin position="371"/>
        <end position="390"/>
    </location>
</feature>
<dbReference type="NCBIfam" id="NF007773">
    <property type="entry name" value="PRK10459.1"/>
    <property type="match status" value="1"/>
</dbReference>
<comment type="similarity">
    <text evidence="2">Belongs to the polysaccharide synthase family.</text>
</comment>
<dbReference type="AlphaFoldDB" id="A0AAN1KMA9"/>
<evidence type="ECO:0000313" key="9">
    <source>
        <dbReference type="Proteomes" id="UP000197092"/>
    </source>
</evidence>
<feature type="transmembrane region" description="Helical" evidence="7">
    <location>
        <begin position="429"/>
        <end position="450"/>
    </location>
</feature>
<dbReference type="InterPro" id="IPR050833">
    <property type="entry name" value="Poly_Biosynth_Transport"/>
</dbReference>
<dbReference type="KEGG" id="vsh:BSZ05_05035"/>
<keyword evidence="3" id="KW-1003">Cell membrane</keyword>
<feature type="transmembrane region" description="Helical" evidence="7">
    <location>
        <begin position="312"/>
        <end position="334"/>
    </location>
</feature>
<feature type="transmembrane region" description="Helical" evidence="7">
    <location>
        <begin position="277"/>
        <end position="300"/>
    </location>
</feature>
<evidence type="ECO:0000256" key="5">
    <source>
        <dbReference type="ARBA" id="ARBA00022989"/>
    </source>
</evidence>
<dbReference type="Pfam" id="PF13440">
    <property type="entry name" value="Polysacc_synt_3"/>
    <property type="match status" value="1"/>
</dbReference>
<feature type="transmembrane region" description="Helical" evidence="7">
    <location>
        <begin position="152"/>
        <end position="173"/>
    </location>
</feature>
<evidence type="ECO:0000256" key="2">
    <source>
        <dbReference type="ARBA" id="ARBA00007430"/>
    </source>
</evidence>
<gene>
    <name evidence="8" type="ORF">BSZ05_05035</name>
</gene>
<organism evidence="8 9">
    <name type="scientific">Vibrio mediterranei</name>
    <dbReference type="NCBI Taxonomy" id="689"/>
    <lineage>
        <taxon>Bacteria</taxon>
        <taxon>Pseudomonadati</taxon>
        <taxon>Pseudomonadota</taxon>
        <taxon>Gammaproteobacteria</taxon>
        <taxon>Vibrionales</taxon>
        <taxon>Vibrionaceae</taxon>
        <taxon>Vibrio</taxon>
    </lineage>
</organism>
<feature type="transmembrane region" description="Helical" evidence="7">
    <location>
        <begin position="62"/>
        <end position="82"/>
    </location>
</feature>
<feature type="transmembrane region" description="Helical" evidence="7">
    <location>
        <begin position="94"/>
        <end position="112"/>
    </location>
</feature>
<evidence type="ECO:0000256" key="3">
    <source>
        <dbReference type="ARBA" id="ARBA00022475"/>
    </source>
</evidence>
<keyword evidence="4 7" id="KW-0812">Transmembrane</keyword>
<evidence type="ECO:0000256" key="1">
    <source>
        <dbReference type="ARBA" id="ARBA00004651"/>
    </source>
</evidence>